<feature type="domain" description="PNPLA" evidence="3">
    <location>
        <begin position="15"/>
        <end position="201"/>
    </location>
</feature>
<dbReference type="PANTHER" id="PTHR46394:SF1">
    <property type="entry name" value="PNPLA DOMAIN-CONTAINING PROTEIN"/>
    <property type="match status" value="1"/>
</dbReference>
<accession>A0A7M3UPF2</accession>
<dbReference type="Pfam" id="PF01734">
    <property type="entry name" value="Patatin"/>
    <property type="match status" value="1"/>
</dbReference>
<proteinExistence type="predicted"/>
<dbReference type="EMBL" id="MT663543">
    <property type="protein sequence ID" value="QOI90641.1"/>
    <property type="molecule type" value="Genomic_DNA"/>
</dbReference>
<organism evidence="4">
    <name type="scientific">Pyramimonas orientalis virus</name>
    <name type="common">PoV01</name>
    <dbReference type="NCBI Taxonomy" id="455367"/>
    <lineage>
        <taxon>Viruses</taxon>
        <taxon>Varidnaviria</taxon>
        <taxon>Bamfordvirae</taxon>
        <taxon>Nucleocytoviricota</taxon>
        <taxon>Megaviricetes</taxon>
        <taxon>Imitervirales</taxon>
        <taxon>Allomimiviridae</taxon>
        <taxon>Heliosvirus</taxon>
        <taxon>Heliosvirus raunefjordenense</taxon>
    </lineage>
</organism>
<dbReference type="InterPro" id="IPR052580">
    <property type="entry name" value="Lipid_Hydrolase"/>
</dbReference>
<name>A0A7M3UPF2_POV01</name>
<dbReference type="InterPro" id="IPR016035">
    <property type="entry name" value="Acyl_Trfase/lysoPLipase"/>
</dbReference>
<dbReference type="Gene3D" id="3.40.1090.10">
    <property type="entry name" value="Cytosolic phospholipase A2 catalytic domain"/>
    <property type="match status" value="2"/>
</dbReference>
<dbReference type="GO" id="GO:0006629">
    <property type="term" value="P:lipid metabolic process"/>
    <property type="evidence" value="ECO:0007669"/>
    <property type="project" value="UniProtKB-KW"/>
</dbReference>
<organismHost>
    <name type="scientific">Pyramimonas plurioculata</name>
    <dbReference type="NCBI Taxonomy" id="36893"/>
</organismHost>
<dbReference type="PANTHER" id="PTHR46394">
    <property type="entry name" value="ANNEXIN"/>
    <property type="match status" value="1"/>
</dbReference>
<protein>
    <recommendedName>
        <fullName evidence="3">PNPLA domain-containing protein</fullName>
    </recommendedName>
</protein>
<evidence type="ECO:0000259" key="3">
    <source>
        <dbReference type="PROSITE" id="PS51635"/>
    </source>
</evidence>
<gene>
    <name evidence="4" type="ORF">HWQ62_00510</name>
</gene>
<dbReference type="PROSITE" id="PS51635">
    <property type="entry name" value="PNPLA"/>
    <property type="match status" value="1"/>
</dbReference>
<keyword evidence="1" id="KW-0443">Lipid metabolism</keyword>
<dbReference type="SUPFAM" id="SSF52151">
    <property type="entry name" value="FabD/lysophospholipase-like"/>
    <property type="match status" value="1"/>
</dbReference>
<reference evidence="4" key="1">
    <citation type="submission" date="2020-06" db="EMBL/GenBank/DDBJ databases">
        <title>Lateral gene transfer of anion-conducting channel rhodopsins between green algae and giant viruses.</title>
        <authorList>
            <person name="Rozenberg A."/>
            <person name="Oppermann J."/>
            <person name="Wietek J."/>
            <person name="Fernandez Lahore R.G."/>
            <person name="Sandaa R.-A."/>
            <person name="Bratbak G."/>
            <person name="Hegemann P."/>
            <person name="Beja O."/>
        </authorList>
    </citation>
    <scope>NUCLEOTIDE SEQUENCE</scope>
    <source>
        <strain evidence="4">01B</strain>
    </source>
</reference>
<sequence>MESRDDMDIQCVRALVFDGGGIKSLAHCGALKQLERFGLILDEIMLLAGTTTGSQLASLLACGYNVNELQDIFTSMPFVKYTNKKTTIARNTLRLLCSYGMCNGDELENYIDNLIWTKLGKKKATFRDLYTKRFKFLRLSGTCLSTSTLEYFDVCLTPNMPISKAVRIACCVPLYYSPIKYNNKYYVDSTVVNHLHIDTFPNVVKLLFNFKDARVIECFGIKQKHPKHKITNIVRFLFALLAATNNPHFQDVDYPKRSRTVDDYTTVITVDTPYICDTEITDSITRMLLKQGAIAVDNVLFST</sequence>
<dbReference type="InterPro" id="IPR002641">
    <property type="entry name" value="PNPLA_dom"/>
</dbReference>
<evidence type="ECO:0000256" key="1">
    <source>
        <dbReference type="ARBA" id="ARBA00023098"/>
    </source>
</evidence>
<comment type="caution">
    <text evidence="2">Lacks conserved residue(s) required for the propagation of feature annotation.</text>
</comment>
<evidence type="ECO:0000313" key="4">
    <source>
        <dbReference type="EMBL" id="QOI90641.1"/>
    </source>
</evidence>
<evidence type="ECO:0000256" key="2">
    <source>
        <dbReference type="PROSITE-ProRule" id="PRU01161"/>
    </source>
</evidence>